<protein>
    <submittedName>
        <fullName evidence="1">Uncharacterized protein</fullName>
    </submittedName>
</protein>
<sequence>MAVKYCGGCDPIYDRVELVQRIKSEAGESIEWLTLDEQGYEAILVVCGCLKACPEDELRHLSPLSLKYDGLSPERVVAQLLEKGRTDANQD</sequence>
<accession>A0A9D6V292</accession>
<evidence type="ECO:0000313" key="2">
    <source>
        <dbReference type="Proteomes" id="UP000807825"/>
    </source>
</evidence>
<dbReference type="EMBL" id="JACRDE010000019">
    <property type="protein sequence ID" value="MBI5247972.1"/>
    <property type="molecule type" value="Genomic_DNA"/>
</dbReference>
<dbReference type="Proteomes" id="UP000807825">
    <property type="component" value="Unassembled WGS sequence"/>
</dbReference>
<evidence type="ECO:0000313" key="1">
    <source>
        <dbReference type="EMBL" id="MBI5247972.1"/>
    </source>
</evidence>
<proteinExistence type="predicted"/>
<comment type="caution">
    <text evidence="1">The sequence shown here is derived from an EMBL/GenBank/DDBJ whole genome shotgun (WGS) entry which is preliminary data.</text>
</comment>
<dbReference type="AlphaFoldDB" id="A0A9D6V292"/>
<gene>
    <name evidence="1" type="ORF">HY912_00625</name>
</gene>
<reference evidence="1" key="1">
    <citation type="submission" date="2020-07" db="EMBL/GenBank/DDBJ databases">
        <title>Huge and variable diversity of episymbiotic CPR bacteria and DPANN archaea in groundwater ecosystems.</title>
        <authorList>
            <person name="He C.Y."/>
            <person name="Keren R."/>
            <person name="Whittaker M."/>
            <person name="Farag I.F."/>
            <person name="Doudna J."/>
            <person name="Cate J.H.D."/>
            <person name="Banfield J.F."/>
        </authorList>
    </citation>
    <scope>NUCLEOTIDE SEQUENCE</scope>
    <source>
        <strain evidence="1">NC_groundwater_1664_Pr3_B-0.1um_52_9</strain>
    </source>
</reference>
<name>A0A9D6V292_9BACT</name>
<organism evidence="1 2">
    <name type="scientific">Desulfomonile tiedjei</name>
    <dbReference type="NCBI Taxonomy" id="2358"/>
    <lineage>
        <taxon>Bacteria</taxon>
        <taxon>Pseudomonadati</taxon>
        <taxon>Thermodesulfobacteriota</taxon>
        <taxon>Desulfomonilia</taxon>
        <taxon>Desulfomonilales</taxon>
        <taxon>Desulfomonilaceae</taxon>
        <taxon>Desulfomonile</taxon>
    </lineage>
</organism>